<name>A0A1I8P6C3_STOCA</name>
<dbReference type="SUPFAM" id="SSF63707">
    <property type="entry name" value="Ganglioside M2 (gm2) activator"/>
    <property type="match status" value="1"/>
</dbReference>
<dbReference type="EnsemblMetazoa" id="SCAU005197-RA">
    <property type="protein sequence ID" value="SCAU005197-PA"/>
    <property type="gene ID" value="SCAU005197"/>
</dbReference>
<dbReference type="Pfam" id="PF06477">
    <property type="entry name" value="DUF1091"/>
    <property type="match status" value="1"/>
</dbReference>
<sequence>MAEISKILGLMVIILVLAKLGVAQKRKNLQIQNISHDCNKEYISEFYIRANNDSATLDIKAAVIKAMTRPLWLEFNMFIKGTKKADFNRIVGFDINVCDVLEKANNPLLSTWIDIIFRQGNMDKKCPMKEGTYHWKQFKIDKDTIPHFILKGFYRIGVLGYDKRGRDKEMILNVTLYASIKMK</sequence>
<keyword evidence="4" id="KW-1185">Reference proteome</keyword>
<evidence type="ECO:0000313" key="4">
    <source>
        <dbReference type="Proteomes" id="UP000095300"/>
    </source>
</evidence>
<protein>
    <recommendedName>
        <fullName evidence="5">MD-2-related lipid-recognition domain-containing protein</fullName>
    </recommendedName>
</protein>
<dbReference type="Proteomes" id="UP000095300">
    <property type="component" value="Unassembled WGS sequence"/>
</dbReference>
<dbReference type="VEuPathDB" id="VectorBase:SCAU005197"/>
<accession>A0A1I8P6C3</accession>
<evidence type="ECO:0000256" key="2">
    <source>
        <dbReference type="SAM" id="SignalP"/>
    </source>
</evidence>
<evidence type="ECO:0000256" key="1">
    <source>
        <dbReference type="ARBA" id="ARBA00022729"/>
    </source>
</evidence>
<dbReference type="Gene3D" id="2.70.220.10">
    <property type="entry name" value="Ganglioside GM2 activator"/>
    <property type="match status" value="1"/>
</dbReference>
<keyword evidence="1 2" id="KW-0732">Signal</keyword>
<organism evidence="3 4">
    <name type="scientific">Stomoxys calcitrans</name>
    <name type="common">Stable fly</name>
    <name type="synonym">Conops calcitrans</name>
    <dbReference type="NCBI Taxonomy" id="35570"/>
    <lineage>
        <taxon>Eukaryota</taxon>
        <taxon>Metazoa</taxon>
        <taxon>Ecdysozoa</taxon>
        <taxon>Arthropoda</taxon>
        <taxon>Hexapoda</taxon>
        <taxon>Insecta</taxon>
        <taxon>Pterygota</taxon>
        <taxon>Neoptera</taxon>
        <taxon>Endopterygota</taxon>
        <taxon>Diptera</taxon>
        <taxon>Brachycera</taxon>
        <taxon>Muscomorpha</taxon>
        <taxon>Muscoidea</taxon>
        <taxon>Muscidae</taxon>
        <taxon>Stomoxys</taxon>
    </lineage>
</organism>
<dbReference type="InterPro" id="IPR010512">
    <property type="entry name" value="DUF1091"/>
</dbReference>
<feature type="signal peptide" evidence="2">
    <location>
        <begin position="1"/>
        <end position="23"/>
    </location>
</feature>
<evidence type="ECO:0000313" key="3">
    <source>
        <dbReference type="EnsemblMetazoa" id="SCAU005197-PA"/>
    </source>
</evidence>
<feature type="chain" id="PRO_5009326127" description="MD-2-related lipid-recognition domain-containing protein" evidence="2">
    <location>
        <begin position="24"/>
        <end position="183"/>
    </location>
</feature>
<gene>
    <name evidence="3" type="primary">106093023</name>
</gene>
<dbReference type="InterPro" id="IPR036846">
    <property type="entry name" value="GM2-AP_sf"/>
</dbReference>
<dbReference type="AlphaFoldDB" id="A0A1I8P6C3"/>
<dbReference type="OrthoDB" id="6664669at2759"/>
<dbReference type="PANTHER" id="PTHR20898">
    <property type="entry name" value="DAEDALUS ON 3-RELATED-RELATED"/>
    <property type="match status" value="1"/>
</dbReference>
<reference evidence="3" key="1">
    <citation type="submission" date="2020-05" db="UniProtKB">
        <authorList>
            <consortium name="EnsemblMetazoa"/>
        </authorList>
    </citation>
    <scope>IDENTIFICATION</scope>
    <source>
        <strain evidence="3">USDA</strain>
    </source>
</reference>
<evidence type="ECO:0008006" key="5">
    <source>
        <dbReference type="Google" id="ProtNLM"/>
    </source>
</evidence>
<dbReference type="SMART" id="SM00697">
    <property type="entry name" value="DM8"/>
    <property type="match status" value="1"/>
</dbReference>
<dbReference type="PANTHER" id="PTHR20898:SF0">
    <property type="entry name" value="DAEDALUS ON 3-RELATED"/>
    <property type="match status" value="1"/>
</dbReference>
<proteinExistence type="predicted"/>